<feature type="transmembrane region" description="Helical" evidence="6">
    <location>
        <begin position="241"/>
        <end position="268"/>
    </location>
</feature>
<feature type="transmembrane region" description="Helical" evidence="6">
    <location>
        <begin position="412"/>
        <end position="433"/>
    </location>
</feature>
<evidence type="ECO:0000313" key="8">
    <source>
        <dbReference type="Proteomes" id="UP000019486"/>
    </source>
</evidence>
<keyword evidence="4 6" id="KW-1133">Transmembrane helix</keyword>
<evidence type="ECO:0000256" key="3">
    <source>
        <dbReference type="ARBA" id="ARBA00022692"/>
    </source>
</evidence>
<dbReference type="InterPro" id="IPR050833">
    <property type="entry name" value="Poly_Biosynth_Transport"/>
</dbReference>
<feature type="transmembrane region" description="Helical" evidence="6">
    <location>
        <begin position="172"/>
        <end position="190"/>
    </location>
</feature>
<feature type="transmembrane region" description="Helical" evidence="6">
    <location>
        <begin position="114"/>
        <end position="135"/>
    </location>
</feature>
<accession>W9GT73</accession>
<dbReference type="AlphaFoldDB" id="W9GT73"/>
<keyword evidence="2" id="KW-1003">Cell membrane</keyword>
<feature type="transmembrane region" description="Helical" evidence="6">
    <location>
        <begin position="352"/>
        <end position="375"/>
    </location>
</feature>
<sequence>MTIGSFISGVLVAQALGVEGIGAVAYIIWLVQITAPIIDLGAASTITRFVPELTGQGNARQADLLSRFIYRILLASVAVTGCLFALIFHNELLSKLIWEPLVERGSGTGDSSHLWILIIAFVSTQTLGAYTNGYFRGSQAFGLLARLAALSFICQIAAVVAGAWLFGIEGALAGYMIGQVIPALASLRFLGGASGLDRALLRRAGRYSAYAWAANVANAFVWSRIEIFFLGNSWGNEAVGIFSVALALTSLAFQGPMMLTTGILPMLSEHRGREDLTMMKLACGTGTRLLALLVMPSCLGMAAVMPVILPMIYGADFAPAVPAAIVLVCAAAISATTVVGTNFVLAMERNDFVFFSSLFGAVIVTLAGMFMIPVFGVMGAAVVRASIQIILVICGAWFIVVRLRCPLPFAALGRIALAAMLCAAAAAGCVAVIPSPVSLIVAIPVGMVSYLLALRWLRAVPESDIQMLSGLVDMTPAFVRLPTGNLLKLISG</sequence>
<dbReference type="InterPro" id="IPR002797">
    <property type="entry name" value="Polysacc_synth"/>
</dbReference>
<dbReference type="GO" id="GO:0005886">
    <property type="term" value="C:plasma membrane"/>
    <property type="evidence" value="ECO:0007669"/>
    <property type="project" value="UniProtKB-SubCell"/>
</dbReference>
<dbReference type="PANTHER" id="PTHR30250:SF11">
    <property type="entry name" value="O-ANTIGEN TRANSPORTER-RELATED"/>
    <property type="match status" value="1"/>
</dbReference>
<feature type="transmembrane region" description="Helical" evidence="6">
    <location>
        <begin position="68"/>
        <end position="88"/>
    </location>
</feature>
<dbReference type="PANTHER" id="PTHR30250">
    <property type="entry name" value="PST FAMILY PREDICTED COLANIC ACID TRANSPORTER"/>
    <property type="match status" value="1"/>
</dbReference>
<comment type="caution">
    <text evidence="7">The sequence shown here is derived from an EMBL/GenBank/DDBJ whole genome shotgun (WGS) entry which is preliminary data.</text>
</comment>
<evidence type="ECO:0000256" key="1">
    <source>
        <dbReference type="ARBA" id="ARBA00004651"/>
    </source>
</evidence>
<keyword evidence="3 6" id="KW-0812">Transmembrane</keyword>
<protein>
    <recommendedName>
        <fullName evidence="9">Polysaccharide biosynthesis protein C-terminal domain-containing protein</fullName>
    </recommendedName>
</protein>
<feature type="transmembrane region" description="Helical" evidence="6">
    <location>
        <begin position="381"/>
        <end position="400"/>
    </location>
</feature>
<evidence type="ECO:0000256" key="4">
    <source>
        <dbReference type="ARBA" id="ARBA00022989"/>
    </source>
</evidence>
<keyword evidence="8" id="KW-1185">Reference proteome</keyword>
<feature type="transmembrane region" description="Helical" evidence="6">
    <location>
        <begin position="210"/>
        <end position="229"/>
    </location>
</feature>
<evidence type="ECO:0000256" key="5">
    <source>
        <dbReference type="ARBA" id="ARBA00023136"/>
    </source>
</evidence>
<evidence type="ECO:0000313" key="7">
    <source>
        <dbReference type="EMBL" id="EWY37100.1"/>
    </source>
</evidence>
<evidence type="ECO:0000256" key="2">
    <source>
        <dbReference type="ARBA" id="ARBA00022475"/>
    </source>
</evidence>
<feature type="transmembrane region" description="Helical" evidence="6">
    <location>
        <begin position="319"/>
        <end position="345"/>
    </location>
</feature>
<keyword evidence="5 6" id="KW-0472">Membrane</keyword>
<gene>
    <name evidence="7" type="ORF">N825_21885</name>
</gene>
<proteinExistence type="predicted"/>
<comment type="subcellular location">
    <subcellularLocation>
        <location evidence="1">Cell membrane</location>
        <topology evidence="1">Multi-pass membrane protein</topology>
    </subcellularLocation>
</comment>
<feature type="transmembrane region" description="Helical" evidence="6">
    <location>
        <begin position="147"/>
        <end position="166"/>
    </location>
</feature>
<organism evidence="7 8">
    <name type="scientific">Skermanella stibiiresistens SB22</name>
    <dbReference type="NCBI Taxonomy" id="1385369"/>
    <lineage>
        <taxon>Bacteria</taxon>
        <taxon>Pseudomonadati</taxon>
        <taxon>Pseudomonadota</taxon>
        <taxon>Alphaproteobacteria</taxon>
        <taxon>Rhodospirillales</taxon>
        <taxon>Azospirillaceae</taxon>
        <taxon>Skermanella</taxon>
    </lineage>
</organism>
<dbReference type="STRING" id="1385369.N825_21885"/>
<dbReference type="EMBL" id="AVFL01000031">
    <property type="protein sequence ID" value="EWY37100.1"/>
    <property type="molecule type" value="Genomic_DNA"/>
</dbReference>
<dbReference type="Pfam" id="PF01943">
    <property type="entry name" value="Polysacc_synt"/>
    <property type="match status" value="1"/>
</dbReference>
<feature type="transmembrane region" description="Helical" evidence="6">
    <location>
        <begin position="289"/>
        <end position="313"/>
    </location>
</feature>
<evidence type="ECO:0000256" key="6">
    <source>
        <dbReference type="SAM" id="Phobius"/>
    </source>
</evidence>
<feature type="transmembrane region" description="Helical" evidence="6">
    <location>
        <begin position="439"/>
        <end position="457"/>
    </location>
</feature>
<dbReference type="Proteomes" id="UP000019486">
    <property type="component" value="Unassembled WGS sequence"/>
</dbReference>
<reference evidence="7 8" key="1">
    <citation type="submission" date="2013-08" db="EMBL/GenBank/DDBJ databases">
        <title>The genome sequence of Skermanella stibiiresistens.</title>
        <authorList>
            <person name="Zhu W."/>
            <person name="Wang G."/>
        </authorList>
    </citation>
    <scope>NUCLEOTIDE SEQUENCE [LARGE SCALE GENOMIC DNA]</scope>
    <source>
        <strain evidence="7 8">SB22</strain>
    </source>
</reference>
<evidence type="ECO:0008006" key="9">
    <source>
        <dbReference type="Google" id="ProtNLM"/>
    </source>
</evidence>
<name>W9GT73_9PROT</name>